<dbReference type="Pfam" id="PF22732">
    <property type="entry name" value="MSL3_chromo-like"/>
    <property type="match status" value="1"/>
</dbReference>
<dbReference type="EMBL" id="MU620898">
    <property type="protein sequence ID" value="KAI8582951.1"/>
    <property type="molecule type" value="Genomic_DNA"/>
</dbReference>
<dbReference type="AlphaFoldDB" id="A0AAD5EFL4"/>
<name>A0AAD5EFL4_UMBRA</name>
<dbReference type="InterPro" id="IPR026541">
    <property type="entry name" value="MRG_dom"/>
</dbReference>
<feature type="domain" description="Chromo" evidence="9">
    <location>
        <begin position="23"/>
        <end position="77"/>
    </location>
</feature>
<dbReference type="GO" id="GO:0032221">
    <property type="term" value="C:Rpd3S complex"/>
    <property type="evidence" value="ECO:0007669"/>
    <property type="project" value="TreeGrafter"/>
</dbReference>
<keyword evidence="5" id="KW-0805">Transcription regulation</keyword>
<feature type="region of interest" description="Disordered" evidence="8">
    <location>
        <begin position="75"/>
        <end position="114"/>
    </location>
</feature>
<dbReference type="Pfam" id="PF05712">
    <property type="entry name" value="MRG"/>
    <property type="match status" value="1"/>
</dbReference>
<organism evidence="10 11">
    <name type="scientific">Umbelopsis ramanniana AG</name>
    <dbReference type="NCBI Taxonomy" id="1314678"/>
    <lineage>
        <taxon>Eukaryota</taxon>
        <taxon>Fungi</taxon>
        <taxon>Fungi incertae sedis</taxon>
        <taxon>Mucoromycota</taxon>
        <taxon>Mucoromycotina</taxon>
        <taxon>Umbelopsidomycetes</taxon>
        <taxon>Umbelopsidales</taxon>
        <taxon>Umbelopsidaceae</taxon>
        <taxon>Umbelopsis</taxon>
    </lineage>
</organism>
<keyword evidence="6" id="KW-0804">Transcription</keyword>
<gene>
    <name evidence="10" type="ORF">K450DRAFT_225612</name>
</gene>
<dbReference type="GO" id="GO:0035267">
    <property type="term" value="C:NuA4 histone acetyltransferase complex"/>
    <property type="evidence" value="ECO:0007669"/>
    <property type="project" value="TreeGrafter"/>
</dbReference>
<dbReference type="PROSITE" id="PS51640">
    <property type="entry name" value="MRG"/>
    <property type="match status" value="1"/>
</dbReference>
<evidence type="ECO:0000256" key="2">
    <source>
        <dbReference type="ARBA" id="ARBA00009093"/>
    </source>
</evidence>
<dbReference type="InterPro" id="IPR008676">
    <property type="entry name" value="MRG"/>
</dbReference>
<dbReference type="GeneID" id="75911758"/>
<dbReference type="GO" id="GO:0006355">
    <property type="term" value="P:regulation of DNA-templated transcription"/>
    <property type="evidence" value="ECO:0007669"/>
    <property type="project" value="InterPro"/>
</dbReference>
<dbReference type="Gene3D" id="2.30.30.140">
    <property type="match status" value="1"/>
</dbReference>
<keyword evidence="4" id="KW-0156">Chromatin regulator</keyword>
<evidence type="ECO:0000313" key="10">
    <source>
        <dbReference type="EMBL" id="KAI8582951.1"/>
    </source>
</evidence>
<dbReference type="PANTHER" id="PTHR10880">
    <property type="entry name" value="MORTALITY FACTOR 4-LIKE PROTEIN"/>
    <property type="match status" value="1"/>
</dbReference>
<evidence type="ECO:0000256" key="4">
    <source>
        <dbReference type="ARBA" id="ARBA00022853"/>
    </source>
</evidence>
<comment type="caution">
    <text evidence="10">The sequence shown here is derived from an EMBL/GenBank/DDBJ whole genome shotgun (WGS) entry which is preliminary data.</text>
</comment>
<dbReference type="InterPro" id="IPR000953">
    <property type="entry name" value="Chromo/chromo_shadow_dom"/>
</dbReference>
<dbReference type="Gene3D" id="1.10.274.30">
    <property type="entry name" value="MRG domain"/>
    <property type="match status" value="1"/>
</dbReference>
<reference evidence="10" key="2">
    <citation type="journal article" date="2022" name="Proc. Natl. Acad. Sci. U.S.A.">
        <title>Diploid-dominant life cycles characterize the early evolution of Fungi.</title>
        <authorList>
            <person name="Amses K.R."/>
            <person name="Simmons D.R."/>
            <person name="Longcore J.E."/>
            <person name="Mondo S.J."/>
            <person name="Seto K."/>
            <person name="Jeronimo G.H."/>
            <person name="Bonds A.E."/>
            <person name="Quandt C.A."/>
            <person name="Davis W.J."/>
            <person name="Chang Y."/>
            <person name="Federici B.A."/>
            <person name="Kuo A."/>
            <person name="LaButti K."/>
            <person name="Pangilinan J."/>
            <person name="Andreopoulos W."/>
            <person name="Tritt A."/>
            <person name="Riley R."/>
            <person name="Hundley H."/>
            <person name="Johnson J."/>
            <person name="Lipzen A."/>
            <person name="Barry K."/>
            <person name="Lang B.F."/>
            <person name="Cuomo C.A."/>
            <person name="Buchler N.E."/>
            <person name="Grigoriev I.V."/>
            <person name="Spatafora J.W."/>
            <person name="Stajich J.E."/>
            <person name="James T.Y."/>
        </authorList>
    </citation>
    <scope>NUCLEOTIDE SEQUENCE</scope>
    <source>
        <strain evidence="10">AG</strain>
    </source>
</reference>
<evidence type="ECO:0000256" key="8">
    <source>
        <dbReference type="SAM" id="MobiDB-lite"/>
    </source>
</evidence>
<dbReference type="PIRSF" id="PIRSF038133">
    <property type="entry name" value="HAT_Nua4_EAF3/MRG15"/>
    <property type="match status" value="1"/>
</dbReference>
<dbReference type="PANTHER" id="PTHR10880:SF15">
    <property type="entry name" value="MSL COMPLEX SUBUNIT 3"/>
    <property type="match status" value="1"/>
</dbReference>
<dbReference type="GO" id="GO:0006325">
    <property type="term" value="P:chromatin organization"/>
    <property type="evidence" value="ECO:0007669"/>
    <property type="project" value="UniProtKB-KW"/>
</dbReference>
<dbReference type="InterPro" id="IPR016197">
    <property type="entry name" value="Chromo-like_dom_sf"/>
</dbReference>
<evidence type="ECO:0000313" key="11">
    <source>
        <dbReference type="Proteomes" id="UP001206595"/>
    </source>
</evidence>
<comment type="similarity">
    <text evidence="2">Belongs to the MRG family.</text>
</comment>
<dbReference type="Proteomes" id="UP001206595">
    <property type="component" value="Unassembled WGS sequence"/>
</dbReference>
<keyword evidence="7" id="KW-0539">Nucleus</keyword>
<protein>
    <recommendedName>
        <fullName evidence="3">Chromatin modification-related protein EAF3</fullName>
    </recommendedName>
</protein>
<sequence length="288" mass="33908">MTKTSKTLFTENEKVLCFHGPLIYEAKVLQSDNVAAKGFQYFIHYKGWKQTWDEWVPESRVLKWTDANLEKQKTLRDLHSKKKAEKIATSGERSTEQKSTTRKRSRDTAEDTEEEYMKRMEIKIVIPDVLKGQLVDDWENVTKNQQLVTLPRKPNVTQLLHQFKKENTTKDKKEEQQVEEVIAGLKLYFNKALGSMLLYKFERHQYADIRKRYPKKEMSDIYGAEHLLRIFVQLPSLITYTNMDSHSIQILKAHLGQILDYMLKHQKTLFMNEYINADPGYVSLAKNN</sequence>
<evidence type="ECO:0000256" key="3">
    <source>
        <dbReference type="ARBA" id="ARBA00018505"/>
    </source>
</evidence>
<dbReference type="InterPro" id="IPR053820">
    <property type="entry name" value="MSL3_chromo-like"/>
</dbReference>
<evidence type="ECO:0000256" key="1">
    <source>
        <dbReference type="ARBA" id="ARBA00004123"/>
    </source>
</evidence>
<dbReference type="SUPFAM" id="SSF54160">
    <property type="entry name" value="Chromo domain-like"/>
    <property type="match status" value="1"/>
</dbReference>
<evidence type="ECO:0000256" key="5">
    <source>
        <dbReference type="ARBA" id="ARBA00023015"/>
    </source>
</evidence>
<evidence type="ECO:0000256" key="7">
    <source>
        <dbReference type="ARBA" id="ARBA00023242"/>
    </source>
</evidence>
<dbReference type="CDD" id="cd18983">
    <property type="entry name" value="CBD_MSL3_like"/>
    <property type="match status" value="1"/>
</dbReference>
<dbReference type="RefSeq" id="XP_051447955.1">
    <property type="nucleotide sequence ID" value="XM_051586410.1"/>
</dbReference>
<keyword evidence="11" id="KW-1185">Reference proteome</keyword>
<evidence type="ECO:0000259" key="9">
    <source>
        <dbReference type="SMART" id="SM00298"/>
    </source>
</evidence>
<proteinExistence type="inferred from homology"/>
<dbReference type="InterPro" id="IPR038217">
    <property type="entry name" value="MRG_C_sf"/>
</dbReference>
<reference evidence="10" key="1">
    <citation type="submission" date="2021-06" db="EMBL/GenBank/DDBJ databases">
        <authorList>
            <consortium name="DOE Joint Genome Institute"/>
            <person name="Mondo S.J."/>
            <person name="Amses K.R."/>
            <person name="Simmons D.R."/>
            <person name="Longcore J.E."/>
            <person name="Seto K."/>
            <person name="Alves G.H."/>
            <person name="Bonds A.E."/>
            <person name="Quandt C.A."/>
            <person name="Davis W.J."/>
            <person name="Chang Y."/>
            <person name="Letcher P.M."/>
            <person name="Powell M.J."/>
            <person name="Kuo A."/>
            <person name="Labutti K."/>
            <person name="Pangilinan J."/>
            <person name="Andreopoulos W."/>
            <person name="Tritt A."/>
            <person name="Riley R."/>
            <person name="Hundley H."/>
            <person name="Johnson J."/>
            <person name="Lipzen A."/>
            <person name="Barry K."/>
            <person name="Berbee M.L."/>
            <person name="Buchler N.E."/>
            <person name="Grigoriev I.V."/>
            <person name="Spatafora J.W."/>
            <person name="Stajich J.E."/>
            <person name="James T.Y."/>
        </authorList>
    </citation>
    <scope>NUCLEOTIDE SEQUENCE</scope>
    <source>
        <strain evidence="10">AG</strain>
    </source>
</reference>
<dbReference type="SMART" id="SM00298">
    <property type="entry name" value="CHROMO"/>
    <property type="match status" value="1"/>
</dbReference>
<evidence type="ECO:0000256" key="6">
    <source>
        <dbReference type="ARBA" id="ARBA00023163"/>
    </source>
</evidence>
<accession>A0AAD5EFL4</accession>
<comment type="subcellular location">
    <subcellularLocation>
        <location evidence="1">Nucleus</location>
    </subcellularLocation>
</comment>